<comment type="function">
    <text evidence="1">Specifically recognizes and binds N6-methyladenosine (m6A)-containing RNAs, and regulates mRNA stability. M6A is a modification present at internal sites of mRNAs and some non-coding RNAs and plays a role in mRNA stability and processing.</text>
</comment>
<dbReference type="EMBL" id="PYDT01000009">
    <property type="protein sequence ID" value="THU49802.1"/>
    <property type="molecule type" value="Genomic_DNA"/>
</dbReference>
<name>A0A4S8IQ83_MUSBA</name>
<sequence length="550" mass="63299">MSSMSEAFVMDPKADSAFDLDEESVAPNLSSSLQAVEAAQGFSHGRGRIIPSLSNERQDGFFYRDNHMNPRRTAQAVHGHNHFGVNKKYGSHKTFEVSRELVYGPRANKSNSCLGSSTRNNNLNQFVRRDKYNKTDFQIEYENAKFFMIKSYNEDDVHKSVKYNVWASTPNGNKKLDAVFWEAERLMKKGSKCPIFLFFSVRNVNASGQFVGLAEMIGPVDFNKNLDFWQKETWNGDNHMNPRRTAQAVHGHNHFGVNKKYGSHKTFEVSRELVYGPRANKSNSCLGSSTRNNNLNQFVRRDKYNKTDFQIEYENAKFFMIKSYNEDDVHKSVKYNVWASTPNGNKKLDAVFWEAERLMKKGSKCPIFLFFSVNASGQFVGLAEMIGPVDFNKNLDFWQKETWNGFFPVKWHIIKDIPNRLFQSIRLENNDNKAVTFSKDTQEIGLPQGLQMLHIFKGHPLGTSLLDDFGFYEQREKSLQATRRRRPAVMDVDFEFYDDSCGKFSSLISLEKLEAAVNEMNVTGKSRKSCNLMWVPSRTRGHSYHSQARN</sequence>
<dbReference type="Gene3D" id="3.10.590.10">
    <property type="entry name" value="ph1033 like domains"/>
    <property type="match status" value="2"/>
</dbReference>
<dbReference type="InterPro" id="IPR007275">
    <property type="entry name" value="YTH_domain"/>
</dbReference>
<accession>A0A4S8IQ83</accession>
<proteinExistence type="inferred from homology"/>
<dbReference type="AlphaFoldDB" id="A0A4S8IQ83"/>
<comment type="similarity">
    <text evidence="1">Belongs to the YTHDF family.</text>
</comment>
<evidence type="ECO:0000313" key="3">
    <source>
        <dbReference type="EMBL" id="THU49802.1"/>
    </source>
</evidence>
<keyword evidence="4" id="KW-1185">Reference proteome</keyword>
<dbReference type="STRING" id="52838.A0A4S8IQ83"/>
<evidence type="ECO:0000259" key="2">
    <source>
        <dbReference type="PROSITE" id="PS50882"/>
    </source>
</evidence>
<comment type="caution">
    <text evidence="3">The sequence shown here is derived from an EMBL/GenBank/DDBJ whole genome shotgun (WGS) entry which is preliminary data.</text>
</comment>
<evidence type="ECO:0000313" key="4">
    <source>
        <dbReference type="Proteomes" id="UP000317650"/>
    </source>
</evidence>
<dbReference type="CDD" id="cd21134">
    <property type="entry name" value="YTH"/>
    <property type="match status" value="2"/>
</dbReference>
<keyword evidence="1" id="KW-0694">RNA-binding</keyword>
<organism evidence="3 4">
    <name type="scientific">Musa balbisiana</name>
    <name type="common">Banana</name>
    <dbReference type="NCBI Taxonomy" id="52838"/>
    <lineage>
        <taxon>Eukaryota</taxon>
        <taxon>Viridiplantae</taxon>
        <taxon>Streptophyta</taxon>
        <taxon>Embryophyta</taxon>
        <taxon>Tracheophyta</taxon>
        <taxon>Spermatophyta</taxon>
        <taxon>Magnoliopsida</taxon>
        <taxon>Liliopsida</taxon>
        <taxon>Zingiberales</taxon>
        <taxon>Musaceae</taxon>
        <taxon>Musa</taxon>
    </lineage>
</organism>
<gene>
    <name evidence="3" type="ORF">C4D60_Mb06t13360</name>
</gene>
<dbReference type="InterPro" id="IPR045168">
    <property type="entry name" value="YTH_prot"/>
</dbReference>
<protein>
    <recommendedName>
        <fullName evidence="1">YTH domain-containing family protein</fullName>
    </recommendedName>
</protein>
<dbReference type="PANTHER" id="PTHR12357">
    <property type="entry name" value="YTH YT521-B HOMOLOGY DOMAIN-CONTAINING"/>
    <property type="match status" value="1"/>
</dbReference>
<dbReference type="GO" id="GO:1990247">
    <property type="term" value="F:N6-methyladenosine-containing RNA reader activity"/>
    <property type="evidence" value="ECO:0007669"/>
    <property type="project" value="UniProtKB-UniRule"/>
</dbReference>
<dbReference type="PROSITE" id="PS50882">
    <property type="entry name" value="YTH"/>
    <property type="match status" value="2"/>
</dbReference>
<feature type="domain" description="YTH" evidence="2">
    <location>
        <begin position="144"/>
        <end position="298"/>
    </location>
</feature>
<dbReference type="GO" id="GO:0003729">
    <property type="term" value="F:mRNA binding"/>
    <property type="evidence" value="ECO:0007669"/>
    <property type="project" value="UniProtKB-UniRule"/>
</dbReference>
<dbReference type="Proteomes" id="UP000317650">
    <property type="component" value="Chromosome 6"/>
</dbReference>
<dbReference type="GO" id="GO:0005737">
    <property type="term" value="C:cytoplasm"/>
    <property type="evidence" value="ECO:0007669"/>
    <property type="project" value="TreeGrafter"/>
</dbReference>
<feature type="domain" description="YTH" evidence="2">
    <location>
        <begin position="316"/>
        <end position="456"/>
    </location>
</feature>
<evidence type="ECO:0000256" key="1">
    <source>
        <dbReference type="RuleBase" id="RU369095"/>
    </source>
</evidence>
<dbReference type="Pfam" id="PF04146">
    <property type="entry name" value="YTH"/>
    <property type="match status" value="2"/>
</dbReference>
<reference evidence="3 4" key="1">
    <citation type="journal article" date="2019" name="Nat. Plants">
        <title>Genome sequencing of Musa balbisiana reveals subgenome evolution and function divergence in polyploid bananas.</title>
        <authorList>
            <person name="Yao X."/>
        </authorList>
    </citation>
    <scope>NUCLEOTIDE SEQUENCE [LARGE SCALE GENOMIC DNA]</scope>
    <source>
        <strain evidence="4">cv. DH-PKW</strain>
        <tissue evidence="3">Leaves</tissue>
    </source>
</reference>
<dbReference type="GO" id="GO:0061157">
    <property type="term" value="P:mRNA destabilization"/>
    <property type="evidence" value="ECO:0007669"/>
    <property type="project" value="TreeGrafter"/>
</dbReference>
<dbReference type="PANTHER" id="PTHR12357:SF95">
    <property type="entry name" value="YTH DOMAIN-CONTAINING FAMILY PROTEIN"/>
    <property type="match status" value="1"/>
</dbReference>